<dbReference type="CDD" id="cd00063">
    <property type="entry name" value="FN3"/>
    <property type="match status" value="1"/>
</dbReference>
<keyword evidence="2" id="KW-0393">Immunoglobulin domain</keyword>
<dbReference type="InterPro" id="IPR003598">
    <property type="entry name" value="Ig_sub2"/>
</dbReference>
<dbReference type="CDD" id="cd00096">
    <property type="entry name" value="Ig"/>
    <property type="match status" value="1"/>
</dbReference>
<proteinExistence type="predicted"/>
<evidence type="ECO:0000313" key="5">
    <source>
        <dbReference type="EMBL" id="KDR18247.1"/>
    </source>
</evidence>
<dbReference type="GO" id="GO:0007156">
    <property type="term" value="P:homophilic cell adhesion via plasma membrane adhesion molecules"/>
    <property type="evidence" value="ECO:0007669"/>
    <property type="project" value="TreeGrafter"/>
</dbReference>
<dbReference type="PANTHER" id="PTHR45080:SF27">
    <property type="entry name" value="NEURAL CELL ADHESION MOLECULE 1-LIKE"/>
    <property type="match status" value="1"/>
</dbReference>
<evidence type="ECO:0000259" key="3">
    <source>
        <dbReference type="PROSITE" id="PS50835"/>
    </source>
</evidence>
<dbReference type="FunCoup" id="A0A067R4S6">
    <property type="interactions" value="77"/>
</dbReference>
<dbReference type="PROSITE" id="PS50835">
    <property type="entry name" value="IG_LIKE"/>
    <property type="match status" value="3"/>
</dbReference>
<dbReference type="InterPro" id="IPR013098">
    <property type="entry name" value="Ig_I-set"/>
</dbReference>
<feature type="domain" description="Fibronectin type-III" evidence="4">
    <location>
        <begin position="253"/>
        <end position="352"/>
    </location>
</feature>
<reference evidence="5 6" key="1">
    <citation type="journal article" date="2014" name="Nat. Commun.">
        <title>Molecular traces of alternative social organization in a termite genome.</title>
        <authorList>
            <person name="Terrapon N."/>
            <person name="Li C."/>
            <person name="Robertson H.M."/>
            <person name="Ji L."/>
            <person name="Meng X."/>
            <person name="Booth W."/>
            <person name="Chen Z."/>
            <person name="Childers C.P."/>
            <person name="Glastad K.M."/>
            <person name="Gokhale K."/>
            <person name="Gowin J."/>
            <person name="Gronenberg W."/>
            <person name="Hermansen R.A."/>
            <person name="Hu H."/>
            <person name="Hunt B.G."/>
            <person name="Huylmans A.K."/>
            <person name="Khalil S.M."/>
            <person name="Mitchell R.D."/>
            <person name="Munoz-Torres M.C."/>
            <person name="Mustard J.A."/>
            <person name="Pan H."/>
            <person name="Reese J.T."/>
            <person name="Scharf M.E."/>
            <person name="Sun F."/>
            <person name="Vogel H."/>
            <person name="Xiao J."/>
            <person name="Yang W."/>
            <person name="Yang Z."/>
            <person name="Yang Z."/>
            <person name="Zhou J."/>
            <person name="Zhu J."/>
            <person name="Brent C.S."/>
            <person name="Elsik C.G."/>
            <person name="Goodisman M.A."/>
            <person name="Liberles D.A."/>
            <person name="Roe R.M."/>
            <person name="Vargo E.L."/>
            <person name="Vilcinskas A."/>
            <person name="Wang J."/>
            <person name="Bornberg-Bauer E."/>
            <person name="Korb J."/>
            <person name="Zhang G."/>
            <person name="Liebig J."/>
        </authorList>
    </citation>
    <scope>NUCLEOTIDE SEQUENCE [LARGE SCALE GENOMIC DNA]</scope>
    <source>
        <tissue evidence="5">Whole organism</tissue>
    </source>
</reference>
<dbReference type="InterPro" id="IPR013783">
    <property type="entry name" value="Ig-like_fold"/>
</dbReference>
<keyword evidence="6" id="KW-1185">Reference proteome</keyword>
<dbReference type="SMART" id="SM00060">
    <property type="entry name" value="FN3"/>
    <property type="match status" value="1"/>
</dbReference>
<accession>A0A067R4S6</accession>
<organism evidence="5 6">
    <name type="scientific">Zootermopsis nevadensis</name>
    <name type="common">Dampwood termite</name>
    <dbReference type="NCBI Taxonomy" id="136037"/>
    <lineage>
        <taxon>Eukaryota</taxon>
        <taxon>Metazoa</taxon>
        <taxon>Ecdysozoa</taxon>
        <taxon>Arthropoda</taxon>
        <taxon>Hexapoda</taxon>
        <taxon>Insecta</taxon>
        <taxon>Pterygota</taxon>
        <taxon>Neoptera</taxon>
        <taxon>Polyneoptera</taxon>
        <taxon>Dictyoptera</taxon>
        <taxon>Blattodea</taxon>
        <taxon>Blattoidea</taxon>
        <taxon>Termitoidae</taxon>
        <taxon>Termopsidae</taxon>
        <taxon>Zootermopsis</taxon>
    </lineage>
</organism>
<dbReference type="Proteomes" id="UP000027135">
    <property type="component" value="Unassembled WGS sequence"/>
</dbReference>
<dbReference type="GO" id="GO:0043025">
    <property type="term" value="C:neuronal cell body"/>
    <property type="evidence" value="ECO:0007669"/>
    <property type="project" value="TreeGrafter"/>
</dbReference>
<dbReference type="InterPro" id="IPR050958">
    <property type="entry name" value="Cell_Adh-Cytoskel_Orgn"/>
</dbReference>
<dbReference type="InterPro" id="IPR036116">
    <property type="entry name" value="FN3_sf"/>
</dbReference>
<feature type="domain" description="Ig-like" evidence="3">
    <location>
        <begin position="1"/>
        <end position="56"/>
    </location>
</feature>
<dbReference type="GO" id="GO:0008046">
    <property type="term" value="F:axon guidance receptor activity"/>
    <property type="evidence" value="ECO:0007669"/>
    <property type="project" value="TreeGrafter"/>
</dbReference>
<evidence type="ECO:0000259" key="4">
    <source>
        <dbReference type="PROSITE" id="PS50853"/>
    </source>
</evidence>
<dbReference type="SMART" id="SM00408">
    <property type="entry name" value="IGc2"/>
    <property type="match status" value="2"/>
</dbReference>
<dbReference type="Pfam" id="PF00041">
    <property type="entry name" value="fn3"/>
    <property type="match status" value="1"/>
</dbReference>
<sequence>MKWTRNGTEEITANKGRIHIEESRAGPGLALVFESIETKDKGNYTCKAMVDGKEVQASFVLIVIKPIKFADTATVQTVSEYQNVVVPCEVDGDPEPEINWTVNGKLPQGPKYKVVADGLCIENVTLEDKGEYKCRAYQLSSVKSNVLVRTIILNIEHKPVWRGEEGYEKSYAFISGTANLTCEVTAEPKPKFEWLKGSKTLKSQENATIFQEEFRTILQVQVSSKNAFGDYICKASNSLGKMEQVITLIEVSKPAVPKMSVRGARHDSVQIDIEGPENEELGTLGYRVQYLKRQEMHKGWDSAQEVKFNKAESPYILSGLSQNTQYVVRVATWNAAGFSDYTQERSFSTEKIHADPVTGSTNSAISVSLKASQLITIIAVHNIISVTSELKHNL</sequence>
<name>A0A067R4S6_ZOONE</name>
<protein>
    <submittedName>
        <fullName evidence="5">Neural cell adhesion molecule 1-B</fullName>
    </submittedName>
</protein>
<dbReference type="AlphaFoldDB" id="A0A067R4S6"/>
<dbReference type="GO" id="GO:0050808">
    <property type="term" value="P:synapse organization"/>
    <property type="evidence" value="ECO:0007669"/>
    <property type="project" value="TreeGrafter"/>
</dbReference>
<dbReference type="InterPro" id="IPR007110">
    <property type="entry name" value="Ig-like_dom"/>
</dbReference>
<dbReference type="STRING" id="136037.A0A067R4S6"/>
<evidence type="ECO:0000256" key="2">
    <source>
        <dbReference type="ARBA" id="ARBA00023319"/>
    </source>
</evidence>
<dbReference type="InterPro" id="IPR036179">
    <property type="entry name" value="Ig-like_dom_sf"/>
</dbReference>
<dbReference type="PROSITE" id="PS50853">
    <property type="entry name" value="FN3"/>
    <property type="match status" value="1"/>
</dbReference>
<dbReference type="SMART" id="SM00409">
    <property type="entry name" value="IG"/>
    <property type="match status" value="2"/>
</dbReference>
<dbReference type="SUPFAM" id="SSF48726">
    <property type="entry name" value="Immunoglobulin"/>
    <property type="match status" value="3"/>
</dbReference>
<keyword evidence="1" id="KW-0677">Repeat</keyword>
<dbReference type="Gene3D" id="2.60.40.10">
    <property type="entry name" value="Immunoglobulins"/>
    <property type="match status" value="4"/>
</dbReference>
<dbReference type="InterPro" id="IPR003599">
    <property type="entry name" value="Ig_sub"/>
</dbReference>
<gene>
    <name evidence="5" type="ORF">L798_07422</name>
</gene>
<dbReference type="GO" id="GO:0030424">
    <property type="term" value="C:axon"/>
    <property type="evidence" value="ECO:0007669"/>
    <property type="project" value="TreeGrafter"/>
</dbReference>
<dbReference type="InterPro" id="IPR003961">
    <property type="entry name" value="FN3_dom"/>
</dbReference>
<dbReference type="SUPFAM" id="SSF49265">
    <property type="entry name" value="Fibronectin type III"/>
    <property type="match status" value="1"/>
</dbReference>
<feature type="domain" description="Ig-like" evidence="3">
    <location>
        <begin position="159"/>
        <end position="247"/>
    </location>
</feature>
<dbReference type="OMA" id="PNITWHF"/>
<dbReference type="PANTHER" id="PTHR45080">
    <property type="entry name" value="CONTACTIN 5"/>
    <property type="match status" value="1"/>
</dbReference>
<evidence type="ECO:0000256" key="1">
    <source>
        <dbReference type="ARBA" id="ARBA00022737"/>
    </source>
</evidence>
<dbReference type="eggNOG" id="KOG3510">
    <property type="taxonomic scope" value="Eukaryota"/>
</dbReference>
<dbReference type="EMBL" id="KK852698">
    <property type="protein sequence ID" value="KDR18247.1"/>
    <property type="molecule type" value="Genomic_DNA"/>
</dbReference>
<dbReference type="GO" id="GO:0005886">
    <property type="term" value="C:plasma membrane"/>
    <property type="evidence" value="ECO:0007669"/>
    <property type="project" value="TreeGrafter"/>
</dbReference>
<feature type="domain" description="Ig-like" evidence="3">
    <location>
        <begin position="66"/>
        <end position="152"/>
    </location>
</feature>
<dbReference type="InParanoid" id="A0A067R4S6"/>
<dbReference type="Pfam" id="PF07679">
    <property type="entry name" value="I-set"/>
    <property type="match status" value="2"/>
</dbReference>
<evidence type="ECO:0000313" key="6">
    <source>
        <dbReference type="Proteomes" id="UP000027135"/>
    </source>
</evidence>